<dbReference type="AlphaFoldDB" id="A0A0U5JBC0"/>
<dbReference type="Pfam" id="PF08486">
    <property type="entry name" value="SpoIID"/>
    <property type="match status" value="1"/>
</dbReference>
<dbReference type="EMBL" id="LN879502">
    <property type="protein sequence ID" value="CUI16397.1"/>
    <property type="molecule type" value="Genomic_DNA"/>
</dbReference>
<evidence type="ECO:0000313" key="2">
    <source>
        <dbReference type="EMBL" id="CUI16397.1"/>
    </source>
</evidence>
<reference evidence="3" key="1">
    <citation type="submission" date="2015-09" db="EMBL/GenBank/DDBJ databases">
        <authorList>
            <person name="Bertelli C."/>
        </authorList>
    </citation>
    <scope>NUCLEOTIDE SEQUENCE [LARGE SCALE GENOMIC DNA]</scope>
    <source>
        <strain evidence="3">KNic</strain>
    </source>
</reference>
<dbReference type="STRING" id="389348.PNK_0771"/>
<feature type="domain" description="Sporulation stage II protein D amidase enhancer LytB N-terminal" evidence="1">
    <location>
        <begin position="131"/>
        <end position="216"/>
    </location>
</feature>
<dbReference type="Proteomes" id="UP000069902">
    <property type="component" value="Chromosome cPNK"/>
</dbReference>
<sequence length="286" mass="31595">MIVRLLLLVLTILPFSASLHGGIWSDVVDTFRGRSKPTPPVIRVLVTHDVESVQLEVKGKYTLFDPYTDSYISSRFIGKSRQVQALSDGLKWGEAFPGLYQIKVKPDDASTVMVVDGKEYGGSIYVYDIGGTISIVNQVLVEDFIRLVLADYQGDHLHPEMLAALAIVARTNAYFQAVNPKNTYWAIDAQKVGYQGLVHVPSDVEEAVRLTRYMIMSRTGVYEGMATPFPAQLNGYVIGGQPNKEMETAKISLEEANKMAENGEHAAQILAKAFPGTTIMLMEYAN</sequence>
<proteinExistence type="predicted"/>
<evidence type="ECO:0000313" key="3">
    <source>
        <dbReference type="Proteomes" id="UP000069902"/>
    </source>
</evidence>
<protein>
    <recommendedName>
        <fullName evidence="1">Sporulation stage II protein D amidase enhancer LytB N-terminal domain-containing protein</fullName>
    </recommendedName>
</protein>
<dbReference type="KEGG" id="pnl:PNK_0771"/>
<dbReference type="PATRIC" id="fig|389348.3.peg.846"/>
<gene>
    <name evidence="2" type="ORF">PNK_0771</name>
</gene>
<accession>A0A0U5JBC0</accession>
<keyword evidence="3" id="KW-1185">Reference proteome</keyword>
<name>A0A0U5JBC0_9BACT</name>
<organism evidence="2 3">
    <name type="scientific">Candidatus Protochlamydia naegleriophila</name>
    <dbReference type="NCBI Taxonomy" id="389348"/>
    <lineage>
        <taxon>Bacteria</taxon>
        <taxon>Pseudomonadati</taxon>
        <taxon>Chlamydiota</taxon>
        <taxon>Chlamydiia</taxon>
        <taxon>Parachlamydiales</taxon>
        <taxon>Parachlamydiaceae</taxon>
        <taxon>Candidatus Protochlamydia</taxon>
    </lineage>
</organism>
<dbReference type="InParanoid" id="A0A0U5JBC0"/>
<evidence type="ECO:0000259" key="1">
    <source>
        <dbReference type="Pfam" id="PF08486"/>
    </source>
</evidence>
<dbReference type="InterPro" id="IPR013693">
    <property type="entry name" value="SpoIID/LytB_N"/>
</dbReference>